<reference evidence="1" key="1">
    <citation type="submission" date="2020-03" db="EMBL/GenBank/DDBJ databases">
        <title>The deep terrestrial virosphere.</title>
        <authorList>
            <person name="Holmfeldt K."/>
            <person name="Nilsson E."/>
            <person name="Simone D."/>
            <person name="Lopez-Fernandez M."/>
            <person name="Wu X."/>
            <person name="de Brujin I."/>
            <person name="Lundin D."/>
            <person name="Andersson A."/>
            <person name="Bertilsson S."/>
            <person name="Dopson M."/>
        </authorList>
    </citation>
    <scope>NUCLEOTIDE SEQUENCE</scope>
    <source>
        <strain evidence="1">TM448A00882</strain>
        <strain evidence="2">TM448B00508</strain>
    </source>
</reference>
<gene>
    <name evidence="1" type="ORF">TM448A00882_0004</name>
    <name evidence="2" type="ORF">TM448B00508_0030</name>
</gene>
<dbReference type="EMBL" id="MT144627">
    <property type="protein sequence ID" value="QJH95716.1"/>
    <property type="molecule type" value="Genomic_DNA"/>
</dbReference>
<dbReference type="EMBL" id="MT144077">
    <property type="protein sequence ID" value="QJA48249.1"/>
    <property type="molecule type" value="Genomic_DNA"/>
</dbReference>
<dbReference type="AlphaFoldDB" id="A0A6H1ZLB0"/>
<sequence length="91" mass="10469">MKKLFATISLVILLLISIGLVEGINSFRAQERHLCEVRAITLAMAKNKARLSDLQLELEILRIAGEKFMLMYHLNSLGAVMDWWLWARQGR</sequence>
<proteinExistence type="predicted"/>
<organism evidence="1">
    <name type="scientific">viral metagenome</name>
    <dbReference type="NCBI Taxonomy" id="1070528"/>
    <lineage>
        <taxon>unclassified sequences</taxon>
        <taxon>metagenomes</taxon>
        <taxon>organismal metagenomes</taxon>
    </lineage>
</organism>
<accession>A0A6H1ZLB0</accession>
<evidence type="ECO:0000313" key="2">
    <source>
        <dbReference type="EMBL" id="QJH95716.1"/>
    </source>
</evidence>
<protein>
    <submittedName>
        <fullName evidence="1">Uncharacterized protein</fullName>
    </submittedName>
</protein>
<evidence type="ECO:0000313" key="1">
    <source>
        <dbReference type="EMBL" id="QJA48249.1"/>
    </source>
</evidence>
<name>A0A6H1ZLB0_9ZZZZ</name>